<dbReference type="Proteomes" id="UP000029859">
    <property type="component" value="Unassembled WGS sequence"/>
</dbReference>
<organism evidence="2 3">
    <name type="scientific">Methanococcoides methylutens</name>
    <dbReference type="NCBI Taxonomy" id="2226"/>
    <lineage>
        <taxon>Archaea</taxon>
        <taxon>Methanobacteriati</taxon>
        <taxon>Methanobacteriota</taxon>
        <taxon>Stenosarchaea group</taxon>
        <taxon>Methanomicrobia</taxon>
        <taxon>Methanosarcinales</taxon>
        <taxon>Methanosarcinaceae</taxon>
        <taxon>Methanococcoides</taxon>
    </lineage>
</organism>
<keyword evidence="3" id="KW-1185">Reference proteome</keyword>
<comment type="caution">
    <text evidence="2">The sequence shown here is derived from an EMBL/GenBank/DDBJ whole genome shotgun (WGS) entry which is preliminary data.</text>
</comment>
<gene>
    <name evidence="2" type="ORF">LI82_08975</name>
</gene>
<evidence type="ECO:0000313" key="2">
    <source>
        <dbReference type="EMBL" id="KGK97882.1"/>
    </source>
</evidence>
<proteinExistence type="predicted"/>
<sequence length="66" mass="7873">MLYPHSKSANTDNHLYRLKLYFNVLSEEKYHSEAQGEHRKYRGASSGMEEEEEEEEEYITTEESLK</sequence>
<dbReference type="AlphaFoldDB" id="A0A099SYA1"/>
<accession>A0A099SYA1</accession>
<evidence type="ECO:0000256" key="1">
    <source>
        <dbReference type="SAM" id="MobiDB-lite"/>
    </source>
</evidence>
<protein>
    <submittedName>
        <fullName evidence="2">Uncharacterized protein</fullName>
    </submittedName>
</protein>
<reference evidence="2 3" key="1">
    <citation type="submission" date="2014-09" db="EMBL/GenBank/DDBJ databases">
        <title>Draft genome sequence of an obligately methylotrophic methanogen, Methanococcoides methylutens, isolated from marine sediment.</title>
        <authorList>
            <person name="Guan Y."/>
            <person name="Ngugi D.K."/>
            <person name="Blom J."/>
            <person name="Ali S."/>
            <person name="Ferry J.G."/>
            <person name="Stingl U."/>
        </authorList>
    </citation>
    <scope>NUCLEOTIDE SEQUENCE [LARGE SCALE GENOMIC DNA]</scope>
    <source>
        <strain evidence="2 3">DSM 2657</strain>
    </source>
</reference>
<dbReference type="EMBL" id="JRHO01000014">
    <property type="protein sequence ID" value="KGK97882.1"/>
    <property type="molecule type" value="Genomic_DNA"/>
</dbReference>
<feature type="compositionally biased region" description="Acidic residues" evidence="1">
    <location>
        <begin position="48"/>
        <end position="60"/>
    </location>
</feature>
<evidence type="ECO:0000313" key="3">
    <source>
        <dbReference type="Proteomes" id="UP000029859"/>
    </source>
</evidence>
<feature type="region of interest" description="Disordered" evidence="1">
    <location>
        <begin position="32"/>
        <end position="66"/>
    </location>
</feature>
<name>A0A099SYA1_METMT</name>